<reference evidence="12 13" key="1">
    <citation type="submission" date="2017-03" db="EMBL/GenBank/DDBJ databases">
        <authorList>
            <person name="Afonso C.L."/>
            <person name="Miller P.J."/>
            <person name="Scott M.A."/>
            <person name="Spackman E."/>
            <person name="Goraichik I."/>
            <person name="Dimitrov K.M."/>
            <person name="Suarez D.L."/>
            <person name="Swayne D.E."/>
        </authorList>
    </citation>
    <scope>NUCLEOTIDE SEQUENCE [LARGE SCALE GENOMIC DNA]</scope>
    <source>
        <strain evidence="12 13">CIP 102111</strain>
    </source>
</reference>
<dbReference type="InterPro" id="IPR036010">
    <property type="entry name" value="2Fe-2S_ferredoxin-like_sf"/>
</dbReference>
<dbReference type="SUPFAM" id="SSF52343">
    <property type="entry name" value="Ferredoxin reductase-like, C-terminal NADP-linked domain"/>
    <property type="match status" value="1"/>
</dbReference>
<dbReference type="AlphaFoldDB" id="A0A2H1HJW9"/>
<dbReference type="EMBL" id="FXZC01000001">
    <property type="protein sequence ID" value="SMX63209.1"/>
    <property type="molecule type" value="Genomic_DNA"/>
</dbReference>
<evidence type="ECO:0000256" key="2">
    <source>
        <dbReference type="ARBA" id="ARBA00022630"/>
    </source>
</evidence>
<dbReference type="InterPro" id="IPR012675">
    <property type="entry name" value="Beta-grasp_dom_sf"/>
</dbReference>
<evidence type="ECO:0000313" key="13">
    <source>
        <dbReference type="Proteomes" id="UP000234333"/>
    </source>
</evidence>
<dbReference type="InterPro" id="IPR017938">
    <property type="entry name" value="Riboflavin_synthase-like_b-brl"/>
</dbReference>
<evidence type="ECO:0000256" key="7">
    <source>
        <dbReference type="ARBA" id="ARBA00023004"/>
    </source>
</evidence>
<keyword evidence="7" id="KW-0408">Iron</keyword>
<dbReference type="InterPro" id="IPR001709">
    <property type="entry name" value="Flavoprot_Pyr_Nucl_cyt_Rdtase"/>
</dbReference>
<gene>
    <name evidence="12" type="ORF">BC102111_00112</name>
</gene>
<keyword evidence="5" id="KW-0274">FAD</keyword>
<evidence type="ECO:0000313" key="12">
    <source>
        <dbReference type="EMBL" id="SMX63209.1"/>
    </source>
</evidence>
<sequence>MRYVRSPFPLVAPETPSRSRFRVPGREIVGDARAVGLAVAAATSPAATSPAGDGRAGATPASTPAARLRGTDGLRDTGELRDADEFRDTDEGITGLAVCTAITANTHDVITIELWTPWLNRADFEPGQYLTVHVPELGLDRCYSISSAPFGTNTLTITVKRQAGPVSAYLHDRLRVGDRLHVDGPYGLFSTSFHPARRHLFVSAGSGITPIMSMVRALLARNPPETIDIVLLHSASTPDDIVFRTELDQLAEVPGITVITMCSRDSATEVWSGPRGRIRRDVLESVTDLTEREAFVCGPSGFMDTVRSLLAEAGVSRVHEETFAFATTPAQRLARRRTPATEGVGATVSAGLPFTVEFAASGLSVDCDAETTVLDAALAAGLTVPSSCESGMCGTCKSDLLSGEVEMSHEGGIRPKEIAAGKFLPCCSTPLSDLVIDR</sequence>
<evidence type="ECO:0000256" key="4">
    <source>
        <dbReference type="ARBA" id="ARBA00022723"/>
    </source>
</evidence>
<dbReference type="InterPro" id="IPR001041">
    <property type="entry name" value="2Fe-2S_ferredoxin-type"/>
</dbReference>
<dbReference type="InterPro" id="IPR008333">
    <property type="entry name" value="Cbr1-like_FAD-bd_dom"/>
</dbReference>
<feature type="region of interest" description="Disordered" evidence="9">
    <location>
        <begin position="44"/>
        <end position="77"/>
    </location>
</feature>
<keyword evidence="6" id="KW-0560">Oxidoreductase</keyword>
<evidence type="ECO:0000256" key="9">
    <source>
        <dbReference type="SAM" id="MobiDB-lite"/>
    </source>
</evidence>
<organism evidence="12 13">
    <name type="scientific">Brevibacterium casei CIP 102111</name>
    <dbReference type="NCBI Taxonomy" id="1255625"/>
    <lineage>
        <taxon>Bacteria</taxon>
        <taxon>Bacillati</taxon>
        <taxon>Actinomycetota</taxon>
        <taxon>Actinomycetes</taxon>
        <taxon>Micrococcales</taxon>
        <taxon>Brevibacteriaceae</taxon>
        <taxon>Brevibacterium</taxon>
    </lineage>
</organism>
<dbReference type="Pfam" id="PF00175">
    <property type="entry name" value="NAD_binding_1"/>
    <property type="match status" value="1"/>
</dbReference>
<dbReference type="PANTHER" id="PTHR47354:SF6">
    <property type="entry name" value="NADH OXIDOREDUCTASE HCR"/>
    <property type="match status" value="1"/>
</dbReference>
<dbReference type="Proteomes" id="UP000234333">
    <property type="component" value="Unassembled WGS sequence"/>
</dbReference>
<evidence type="ECO:0000256" key="5">
    <source>
        <dbReference type="ARBA" id="ARBA00022827"/>
    </source>
</evidence>
<feature type="domain" description="FAD-binding FR-type" evidence="11">
    <location>
        <begin position="92"/>
        <end position="192"/>
    </location>
</feature>
<dbReference type="InterPro" id="IPR006058">
    <property type="entry name" value="2Fe2S_fd_BS"/>
</dbReference>
<dbReference type="PRINTS" id="PR00371">
    <property type="entry name" value="FPNCR"/>
</dbReference>
<keyword evidence="4" id="KW-0479">Metal-binding</keyword>
<dbReference type="PROSITE" id="PS00197">
    <property type="entry name" value="2FE2S_FER_1"/>
    <property type="match status" value="1"/>
</dbReference>
<evidence type="ECO:0000256" key="3">
    <source>
        <dbReference type="ARBA" id="ARBA00022714"/>
    </source>
</evidence>
<name>A0A2H1HJW9_9MICO</name>
<dbReference type="GO" id="GO:0051537">
    <property type="term" value="F:2 iron, 2 sulfur cluster binding"/>
    <property type="evidence" value="ECO:0007669"/>
    <property type="project" value="UniProtKB-KW"/>
</dbReference>
<evidence type="ECO:0000259" key="10">
    <source>
        <dbReference type="PROSITE" id="PS51085"/>
    </source>
</evidence>
<proteinExistence type="predicted"/>
<feature type="domain" description="2Fe-2S ferredoxin-type" evidence="10">
    <location>
        <begin position="354"/>
        <end position="438"/>
    </location>
</feature>
<dbReference type="GO" id="GO:0046872">
    <property type="term" value="F:metal ion binding"/>
    <property type="evidence" value="ECO:0007669"/>
    <property type="project" value="UniProtKB-KW"/>
</dbReference>
<dbReference type="SUPFAM" id="SSF63380">
    <property type="entry name" value="Riboflavin synthase domain-like"/>
    <property type="match status" value="1"/>
</dbReference>
<evidence type="ECO:0000259" key="11">
    <source>
        <dbReference type="PROSITE" id="PS51384"/>
    </source>
</evidence>
<dbReference type="InterPro" id="IPR050415">
    <property type="entry name" value="MRET"/>
</dbReference>
<accession>A0A2H1HJW9</accession>
<evidence type="ECO:0000256" key="6">
    <source>
        <dbReference type="ARBA" id="ARBA00023002"/>
    </source>
</evidence>
<dbReference type="Gene3D" id="2.40.30.10">
    <property type="entry name" value="Translation factors"/>
    <property type="match status" value="1"/>
</dbReference>
<dbReference type="Pfam" id="PF00970">
    <property type="entry name" value="FAD_binding_6"/>
    <property type="match status" value="1"/>
</dbReference>
<evidence type="ECO:0000256" key="8">
    <source>
        <dbReference type="ARBA" id="ARBA00023014"/>
    </source>
</evidence>
<comment type="cofactor">
    <cofactor evidence="1">
        <name>FAD</name>
        <dbReference type="ChEBI" id="CHEBI:57692"/>
    </cofactor>
</comment>
<dbReference type="SUPFAM" id="SSF54292">
    <property type="entry name" value="2Fe-2S ferredoxin-like"/>
    <property type="match status" value="1"/>
</dbReference>
<dbReference type="PROSITE" id="PS51384">
    <property type="entry name" value="FAD_FR"/>
    <property type="match status" value="1"/>
</dbReference>
<dbReference type="CDD" id="cd00207">
    <property type="entry name" value="fer2"/>
    <property type="match status" value="1"/>
</dbReference>
<dbReference type="InterPro" id="IPR039261">
    <property type="entry name" value="FNR_nucleotide-bd"/>
</dbReference>
<dbReference type="Pfam" id="PF00111">
    <property type="entry name" value="Fer2"/>
    <property type="match status" value="1"/>
</dbReference>
<evidence type="ECO:0000256" key="1">
    <source>
        <dbReference type="ARBA" id="ARBA00001974"/>
    </source>
</evidence>
<dbReference type="Gene3D" id="3.10.20.30">
    <property type="match status" value="1"/>
</dbReference>
<dbReference type="GO" id="GO:0016491">
    <property type="term" value="F:oxidoreductase activity"/>
    <property type="evidence" value="ECO:0007669"/>
    <property type="project" value="UniProtKB-KW"/>
</dbReference>
<dbReference type="PRINTS" id="PR00410">
    <property type="entry name" value="PHEHYDRXLASE"/>
</dbReference>
<dbReference type="PROSITE" id="PS51085">
    <property type="entry name" value="2FE2S_FER_2"/>
    <property type="match status" value="1"/>
</dbReference>
<dbReference type="Gene3D" id="3.40.50.80">
    <property type="entry name" value="Nucleotide-binding domain of ferredoxin-NADP reductase (FNR) module"/>
    <property type="match status" value="1"/>
</dbReference>
<keyword evidence="3" id="KW-0001">2Fe-2S</keyword>
<keyword evidence="2" id="KW-0285">Flavoprotein</keyword>
<protein>
    <submittedName>
        <fullName evidence="12">Ferredoxin-NADP reductase</fullName>
    </submittedName>
</protein>
<dbReference type="InterPro" id="IPR001433">
    <property type="entry name" value="OxRdtase_FAD/NAD-bd"/>
</dbReference>
<dbReference type="InterPro" id="IPR017927">
    <property type="entry name" value="FAD-bd_FR_type"/>
</dbReference>
<dbReference type="PANTHER" id="PTHR47354">
    <property type="entry name" value="NADH OXIDOREDUCTASE HCR"/>
    <property type="match status" value="1"/>
</dbReference>
<keyword evidence="8" id="KW-0411">Iron-sulfur</keyword>
<dbReference type="CDD" id="cd06215">
    <property type="entry name" value="FNR_iron_sulfur_binding_1"/>
    <property type="match status" value="1"/>
</dbReference>